<dbReference type="Gene3D" id="2.170.270.10">
    <property type="entry name" value="SET domain"/>
    <property type="match status" value="1"/>
</dbReference>
<feature type="compositionally biased region" description="Basic and acidic residues" evidence="18">
    <location>
        <begin position="462"/>
        <end position="472"/>
    </location>
</feature>
<feature type="compositionally biased region" description="Basic and acidic residues" evidence="18">
    <location>
        <begin position="23"/>
        <end position="43"/>
    </location>
</feature>
<feature type="compositionally biased region" description="Low complexity" evidence="18">
    <location>
        <begin position="580"/>
        <end position="589"/>
    </location>
</feature>
<dbReference type="Gene3D" id="3.30.70.330">
    <property type="match status" value="1"/>
</dbReference>
<dbReference type="PROSITE" id="PS51572">
    <property type="entry name" value="SAM_MT43_1"/>
    <property type="match status" value="1"/>
</dbReference>
<evidence type="ECO:0000256" key="13">
    <source>
        <dbReference type="ARBA" id="ARBA00047571"/>
    </source>
</evidence>
<dbReference type="GO" id="GO:0003723">
    <property type="term" value="F:RNA binding"/>
    <property type="evidence" value="ECO:0007669"/>
    <property type="project" value="UniProtKB-UniRule"/>
</dbReference>
<feature type="compositionally biased region" description="Acidic residues" evidence="18">
    <location>
        <begin position="688"/>
        <end position="698"/>
    </location>
</feature>
<feature type="region of interest" description="Disordered" evidence="18">
    <location>
        <begin position="607"/>
        <end position="631"/>
    </location>
</feature>
<dbReference type="InterPro" id="IPR017111">
    <property type="entry name" value="Set1_fungi"/>
</dbReference>
<dbReference type="Proteomes" id="UP000326924">
    <property type="component" value="Unassembled WGS sequence"/>
</dbReference>
<dbReference type="InterPro" id="IPR044570">
    <property type="entry name" value="Set1-like"/>
</dbReference>
<feature type="region of interest" description="Disordered" evidence="18">
    <location>
        <begin position="298"/>
        <end position="364"/>
    </location>
</feature>
<dbReference type="InterPro" id="IPR003616">
    <property type="entry name" value="Post-SET_dom"/>
</dbReference>
<evidence type="ECO:0000256" key="17">
    <source>
        <dbReference type="PROSITE-ProRule" id="PRU00176"/>
    </source>
</evidence>
<dbReference type="AlphaFoldDB" id="A0A5J5EXF7"/>
<dbReference type="InterPro" id="IPR000504">
    <property type="entry name" value="RRM_dom"/>
</dbReference>
<reference evidence="22 23" key="1">
    <citation type="submission" date="2019-09" db="EMBL/GenBank/DDBJ databases">
        <title>Draft genome of the ectomycorrhizal ascomycete Sphaerosporella brunnea.</title>
        <authorList>
            <consortium name="DOE Joint Genome Institute"/>
            <person name="Benucci G.M."/>
            <person name="Marozzi G."/>
            <person name="Antonielli L."/>
            <person name="Sanchez S."/>
            <person name="Marco P."/>
            <person name="Wang X."/>
            <person name="Falini L.B."/>
            <person name="Barry K."/>
            <person name="Haridas S."/>
            <person name="Lipzen A."/>
            <person name="Labutti K."/>
            <person name="Grigoriev I.V."/>
            <person name="Murat C."/>
            <person name="Martin F."/>
            <person name="Albertini E."/>
            <person name="Donnini D."/>
            <person name="Bonito G."/>
        </authorList>
    </citation>
    <scope>NUCLEOTIDE SEQUENCE [LARGE SCALE GENOMIC DNA]</scope>
    <source>
        <strain evidence="22 23">Sb_GMNB300</strain>
    </source>
</reference>
<keyword evidence="17" id="KW-0694">RNA-binding</keyword>
<dbReference type="InterPro" id="IPR001214">
    <property type="entry name" value="SET_dom"/>
</dbReference>
<protein>
    <recommendedName>
        <fullName evidence="4 16">Histone-lysine N-methyltransferase, H3 lysine-4 specific</fullName>
        <ecNumber evidence="3 16">2.1.1.354</ecNumber>
    </recommendedName>
</protein>
<evidence type="ECO:0000256" key="8">
    <source>
        <dbReference type="ARBA" id="ARBA00022691"/>
    </source>
</evidence>
<feature type="domain" description="Post-SET" evidence="21">
    <location>
        <begin position="1101"/>
        <end position="1117"/>
    </location>
</feature>
<keyword evidence="5 16" id="KW-0158">Chromosome</keyword>
<comment type="function">
    <text evidence="11">Catalytic component of the COMPASS (Set1C) complex that specifically mono-, di- and trimethylates histone H3 to form H3K4me1/2/3. Binds RNAs which might negatively affect its histone methyltransferase activity. COMPASS recognizes ubiquitinated H2B on one face of the nucleosome which stimulates the methylation of H3 on the opposing face.</text>
</comment>
<comment type="function">
    <text evidence="16">Catalytic component of the COMPASS (Set1C) complex that specifically mono-, di- and trimethylates histone H3 to form H3K4me1/2/3. COMPASS recognizes ubiquitinated H2B on one face of the nucleosome which stimulates the methylation of H3 on the opposing face.</text>
</comment>
<feature type="region of interest" description="Disordered" evidence="18">
    <location>
        <begin position="23"/>
        <end position="112"/>
    </location>
</feature>
<proteinExistence type="predicted"/>
<keyword evidence="7 16" id="KW-0808">Transferase</keyword>
<comment type="catalytic activity">
    <reaction evidence="14">
        <text>N(6)-methyl-L-lysyl(4)-[histone H3] + S-adenosyl-L-methionine = N(6),N(6)-dimethyl-L-lysyl(4)-[histone H3] + S-adenosyl-L-homocysteine + H(+)</text>
        <dbReference type="Rhea" id="RHEA:60268"/>
        <dbReference type="Rhea" id="RHEA-COMP:15540"/>
        <dbReference type="Rhea" id="RHEA-COMP:15543"/>
        <dbReference type="ChEBI" id="CHEBI:15378"/>
        <dbReference type="ChEBI" id="CHEBI:57856"/>
        <dbReference type="ChEBI" id="CHEBI:59789"/>
        <dbReference type="ChEBI" id="CHEBI:61929"/>
        <dbReference type="ChEBI" id="CHEBI:61976"/>
    </reaction>
</comment>
<dbReference type="SUPFAM" id="SSF82199">
    <property type="entry name" value="SET domain"/>
    <property type="match status" value="1"/>
</dbReference>
<dbReference type="PANTHER" id="PTHR45814:SF2">
    <property type="entry name" value="HISTONE-LYSINE N-METHYLTRANSFERASE SETD1"/>
    <property type="match status" value="1"/>
</dbReference>
<evidence type="ECO:0000313" key="23">
    <source>
        <dbReference type="Proteomes" id="UP000326924"/>
    </source>
</evidence>
<keyword evidence="23" id="KW-1185">Reference proteome</keyword>
<feature type="region of interest" description="Disordered" evidence="18">
    <location>
        <begin position="566"/>
        <end position="593"/>
    </location>
</feature>
<evidence type="ECO:0000256" key="12">
    <source>
        <dbReference type="ARBA" id="ARBA00044515"/>
    </source>
</evidence>
<feature type="region of interest" description="Disordered" evidence="18">
    <location>
        <begin position="442"/>
        <end position="474"/>
    </location>
</feature>
<dbReference type="Pfam" id="PF11764">
    <property type="entry name" value="N-SET"/>
    <property type="match status" value="1"/>
</dbReference>
<evidence type="ECO:0000256" key="1">
    <source>
        <dbReference type="ARBA" id="ARBA00004123"/>
    </source>
</evidence>
<sequence length="1117" mass="123964">MSRAGYAEFFPNAPSVVLAKKAEAERAAREKARKAHDDYDRDASGALSAASTSSSATSVLTANSQLTPATSSSSPPDVSPRSTAKDKAAAAEIVHDSARPAIPTPKTTPPAVVKPAERNCRIKYDPFLDKDTSAKKTKQLIYRYDGEGVSTPIQDPRKAVPDYTLGPKTGKKQVRVALARHNWQWDQHYIGPGPPAQIMITGLSALTTESEIQMHFRTFGDVEKFELKMDPTTGGSLGICSIVYRDNKLTKTLGHQAAKHAVHKGNGMKIAMQPIQVVLDRDGLKCAKVVDRLLEEKRRKEEEARKKEEALAARNRPPPPPPPPPPLGPQDRSRGLLPVRRDRSSTRDQDSRFSKPRPPNYRALDDVGARPAVFISTKYIPGEQRLCKHLYGRLKNFGVEDVLADREGFYVIFENIRGLESCFRMCDGDRLFSYPMRMKKLPRGNSNLLPSRSDSRSPSPPPKERKNLERPNVHKATCTHVLEDLKRTLLSDVRKRIAEPHIYDLLDPDRLAKRRKTEENSSSSNTATTISTPLTTLAAATYPTTTPIVPSVTRSGGLAAAITALPRFKKKQKPKRLDTPASDASPMPDSSREITRPLAHRLNHYDLEGSDDESTTTDHHPQSRGSASRALSIDIADDDTASVTTSLTDIRIKKRKRSLGARTPSRLKDTAISTDDEDENAGKALAGAEDEPMEEESGIADQQPETYDDEEEEVGRRKKSKTSAVATEAAGAKIENPKSAEEEIVDVTGLDDAGTEAIQLPPNDKTDVAIDLFLDQIEAERDGPKPVVDMSWTISSTDHPRVTVADDLNVIMDVDGLQAAVMDDEDLLFMKKALKGQEPMIGNIHAWTCKFKERKAANREGKRGVIHTEDKIEGFYRPNPSGCARTEGYRKIPESEKSQYLPHRLAVAAKRANAAVQSSPTQTRTITAKTNKPVSSSRENRVNNRRLVQELNNQKQILCGDADIMRFNQLKKRKKPVRFARSAIHNWGLYAMENIAANDMIIEYVGEIVRQQVADMREKKYIKSGIGSSYLFRIDENTVIDATKKGGIARFINHSCTPNCTAKIIKVEGTKRIVIYALRDIKENEELTYDYKFERELDSDERIPCLCGSSGCKGFLN</sequence>
<keyword evidence="10 16" id="KW-0539">Nucleus</keyword>
<dbReference type="InterPro" id="IPR012677">
    <property type="entry name" value="Nucleotide-bd_a/b_plait_sf"/>
</dbReference>
<feature type="domain" description="RRM" evidence="19">
    <location>
        <begin position="196"/>
        <end position="282"/>
    </location>
</feature>
<keyword evidence="6 16" id="KW-0489">Methyltransferase</keyword>
<keyword evidence="8 16" id="KW-0949">S-adenosyl-L-methionine</keyword>
<evidence type="ECO:0000256" key="14">
    <source>
        <dbReference type="ARBA" id="ARBA00047583"/>
    </source>
</evidence>
<dbReference type="InterPro" id="IPR046341">
    <property type="entry name" value="SET_dom_sf"/>
</dbReference>
<dbReference type="PANTHER" id="PTHR45814">
    <property type="entry name" value="HISTONE-LYSINE N-METHYLTRANSFERASE SETD1"/>
    <property type="match status" value="1"/>
</dbReference>
<feature type="compositionally biased region" description="Low complexity" evidence="18">
    <location>
        <begin position="44"/>
        <end position="82"/>
    </location>
</feature>
<feature type="domain" description="SET" evidence="20">
    <location>
        <begin position="975"/>
        <end position="1092"/>
    </location>
</feature>
<organism evidence="22 23">
    <name type="scientific">Sphaerosporella brunnea</name>
    <dbReference type="NCBI Taxonomy" id="1250544"/>
    <lineage>
        <taxon>Eukaryota</taxon>
        <taxon>Fungi</taxon>
        <taxon>Dikarya</taxon>
        <taxon>Ascomycota</taxon>
        <taxon>Pezizomycotina</taxon>
        <taxon>Pezizomycetes</taxon>
        <taxon>Pezizales</taxon>
        <taxon>Pyronemataceae</taxon>
        <taxon>Sphaerosporella</taxon>
    </lineage>
</organism>
<dbReference type="PIRSF" id="PIRSF037104">
    <property type="entry name" value="Histone_H3-K4_mtfrase_Set1_fun"/>
    <property type="match status" value="1"/>
</dbReference>
<feature type="region of interest" description="Disordered" evidence="18">
    <location>
        <begin position="655"/>
        <end position="737"/>
    </location>
</feature>
<dbReference type="EC" id="2.1.1.354" evidence="3 16"/>
<dbReference type="PROSITE" id="PS50102">
    <property type="entry name" value="RRM"/>
    <property type="match status" value="1"/>
</dbReference>
<keyword evidence="9 16" id="KW-0156">Chromatin regulator</keyword>
<evidence type="ECO:0000256" key="3">
    <source>
        <dbReference type="ARBA" id="ARBA00012182"/>
    </source>
</evidence>
<evidence type="ECO:0000256" key="7">
    <source>
        <dbReference type="ARBA" id="ARBA00022679"/>
    </source>
</evidence>
<evidence type="ECO:0000259" key="19">
    <source>
        <dbReference type="PROSITE" id="PS50102"/>
    </source>
</evidence>
<feature type="compositionally biased region" description="Basic and acidic residues" evidence="18">
    <location>
        <begin position="298"/>
        <end position="311"/>
    </location>
</feature>
<comment type="catalytic activity">
    <reaction evidence="13 16">
        <text>L-lysyl(4)-[histone H3] + 3 S-adenosyl-L-methionine = N(6),N(6),N(6)-trimethyl-L-lysyl(4)-[histone H3] + 3 S-adenosyl-L-homocysteine + 3 H(+)</text>
        <dbReference type="Rhea" id="RHEA:60260"/>
        <dbReference type="Rhea" id="RHEA-COMP:15537"/>
        <dbReference type="Rhea" id="RHEA-COMP:15547"/>
        <dbReference type="ChEBI" id="CHEBI:15378"/>
        <dbReference type="ChEBI" id="CHEBI:29969"/>
        <dbReference type="ChEBI" id="CHEBI:57856"/>
        <dbReference type="ChEBI" id="CHEBI:59789"/>
        <dbReference type="ChEBI" id="CHEBI:61961"/>
        <dbReference type="EC" id="2.1.1.354"/>
    </reaction>
</comment>
<dbReference type="PROSITE" id="PS50868">
    <property type="entry name" value="POST_SET"/>
    <property type="match status" value="1"/>
</dbReference>
<evidence type="ECO:0000256" key="4">
    <source>
        <dbReference type="ARBA" id="ARBA00015839"/>
    </source>
</evidence>
<dbReference type="InterPro" id="IPR024636">
    <property type="entry name" value="SET_assoc"/>
</dbReference>
<feature type="compositionally biased region" description="Basic and acidic residues" evidence="18">
    <location>
        <begin position="83"/>
        <end position="98"/>
    </location>
</feature>
<accession>A0A5J5EXF7</accession>
<comment type="caution">
    <text evidence="22">The sequence shown here is derived from an EMBL/GenBank/DDBJ whole genome shotgun (WGS) entry which is preliminary data.</text>
</comment>
<evidence type="ECO:0000256" key="2">
    <source>
        <dbReference type="ARBA" id="ARBA00004286"/>
    </source>
</evidence>
<evidence type="ECO:0000256" key="10">
    <source>
        <dbReference type="ARBA" id="ARBA00023242"/>
    </source>
</evidence>
<evidence type="ECO:0000256" key="18">
    <source>
        <dbReference type="SAM" id="MobiDB-lite"/>
    </source>
</evidence>
<comment type="subunit">
    <text evidence="12">Component of the Set1C/COMPASS complex.</text>
</comment>
<evidence type="ECO:0000256" key="6">
    <source>
        <dbReference type="ARBA" id="ARBA00022603"/>
    </source>
</evidence>
<dbReference type="OrthoDB" id="308383at2759"/>
<dbReference type="SMART" id="SM00360">
    <property type="entry name" value="RRM"/>
    <property type="match status" value="1"/>
</dbReference>
<dbReference type="GO" id="GO:0048188">
    <property type="term" value="C:Set1C/COMPASS complex"/>
    <property type="evidence" value="ECO:0007669"/>
    <property type="project" value="InterPro"/>
</dbReference>
<dbReference type="GO" id="GO:0032259">
    <property type="term" value="P:methylation"/>
    <property type="evidence" value="ECO:0007669"/>
    <property type="project" value="UniProtKB-KW"/>
</dbReference>
<dbReference type="GO" id="GO:0005694">
    <property type="term" value="C:chromosome"/>
    <property type="evidence" value="ECO:0007669"/>
    <property type="project" value="UniProtKB-SubCell"/>
</dbReference>
<gene>
    <name evidence="22" type="ORF">FN846DRAFT_717561</name>
</gene>
<dbReference type="EMBL" id="VXIS01000089">
    <property type="protein sequence ID" value="KAA8906398.1"/>
    <property type="molecule type" value="Genomic_DNA"/>
</dbReference>
<dbReference type="SMART" id="SM01291">
    <property type="entry name" value="N-SET"/>
    <property type="match status" value="1"/>
</dbReference>
<dbReference type="Pfam" id="PF11767">
    <property type="entry name" value="SET_assoc"/>
    <property type="match status" value="1"/>
</dbReference>
<comment type="subunit">
    <text evidence="16">Component of the COMPASS (Set1C) complex.</text>
</comment>
<dbReference type="InterPro" id="IPR024657">
    <property type="entry name" value="COMPASS_Set1_N-SET"/>
</dbReference>
<name>A0A5J5EXF7_9PEZI</name>
<dbReference type="Pfam" id="PF00856">
    <property type="entry name" value="SET"/>
    <property type="match status" value="1"/>
</dbReference>
<evidence type="ECO:0000256" key="11">
    <source>
        <dbReference type="ARBA" id="ARBA00044492"/>
    </source>
</evidence>
<dbReference type="Pfam" id="PF00076">
    <property type="entry name" value="RRM_1"/>
    <property type="match status" value="1"/>
</dbReference>
<dbReference type="InterPro" id="IPR035979">
    <property type="entry name" value="RBD_domain_sf"/>
</dbReference>
<comment type="subcellular location">
    <subcellularLocation>
        <location evidence="2">Chromosome</location>
    </subcellularLocation>
    <subcellularLocation>
        <location evidence="1 16">Nucleus</location>
    </subcellularLocation>
</comment>
<evidence type="ECO:0000313" key="22">
    <source>
        <dbReference type="EMBL" id="KAA8906398.1"/>
    </source>
</evidence>
<evidence type="ECO:0000256" key="5">
    <source>
        <dbReference type="ARBA" id="ARBA00022454"/>
    </source>
</evidence>
<evidence type="ECO:0000256" key="15">
    <source>
        <dbReference type="ARBA" id="ARBA00049129"/>
    </source>
</evidence>
<evidence type="ECO:0000256" key="16">
    <source>
        <dbReference type="PIRNR" id="PIRNR037104"/>
    </source>
</evidence>
<evidence type="ECO:0000259" key="21">
    <source>
        <dbReference type="PROSITE" id="PS50868"/>
    </source>
</evidence>
<dbReference type="InParanoid" id="A0A5J5EXF7"/>
<evidence type="ECO:0000259" key="20">
    <source>
        <dbReference type="PROSITE" id="PS50280"/>
    </source>
</evidence>
<feature type="compositionally biased region" description="Pro residues" evidence="18">
    <location>
        <begin position="316"/>
        <end position="328"/>
    </location>
</feature>
<dbReference type="FunCoup" id="A0A5J5EXF7">
    <property type="interactions" value="114"/>
</dbReference>
<evidence type="ECO:0000256" key="9">
    <source>
        <dbReference type="ARBA" id="ARBA00022853"/>
    </source>
</evidence>
<dbReference type="SUPFAM" id="SSF54928">
    <property type="entry name" value="RNA-binding domain, RBD"/>
    <property type="match status" value="1"/>
</dbReference>
<dbReference type="SMART" id="SM00317">
    <property type="entry name" value="SET"/>
    <property type="match status" value="1"/>
</dbReference>
<dbReference type="SMART" id="SM00508">
    <property type="entry name" value="PostSET"/>
    <property type="match status" value="1"/>
</dbReference>
<dbReference type="PROSITE" id="PS50280">
    <property type="entry name" value="SET"/>
    <property type="match status" value="1"/>
</dbReference>
<dbReference type="GO" id="GO:0140999">
    <property type="term" value="F:histone H3K4 trimethyltransferase activity"/>
    <property type="evidence" value="ECO:0007669"/>
    <property type="project" value="UniProtKB-EC"/>
</dbReference>
<comment type="catalytic activity">
    <reaction evidence="15">
        <text>N(6),N(6)-dimethyl-L-lysyl(4)-[histone H3] + S-adenosyl-L-methionine = N(6),N(6),N(6)-trimethyl-L-lysyl(4)-[histone H3] + S-adenosyl-L-homocysteine + H(+)</text>
        <dbReference type="Rhea" id="RHEA:60272"/>
        <dbReference type="Rhea" id="RHEA-COMP:15537"/>
        <dbReference type="Rhea" id="RHEA-COMP:15540"/>
        <dbReference type="ChEBI" id="CHEBI:15378"/>
        <dbReference type="ChEBI" id="CHEBI:57856"/>
        <dbReference type="ChEBI" id="CHEBI:59789"/>
        <dbReference type="ChEBI" id="CHEBI:61961"/>
        <dbReference type="ChEBI" id="CHEBI:61976"/>
    </reaction>
</comment>
<feature type="compositionally biased region" description="Basic and acidic residues" evidence="18">
    <location>
        <begin position="331"/>
        <end position="353"/>
    </location>
</feature>
<dbReference type="CDD" id="cd20072">
    <property type="entry name" value="SET_SET1"/>
    <property type="match status" value="1"/>
</dbReference>